<dbReference type="InterPro" id="IPR000055">
    <property type="entry name" value="Restrct_endonuc_typeI_TRD"/>
</dbReference>
<dbReference type="InterPro" id="IPR052021">
    <property type="entry name" value="Type-I_RS_S_subunit"/>
</dbReference>
<evidence type="ECO:0000256" key="1">
    <source>
        <dbReference type="ARBA" id="ARBA00010923"/>
    </source>
</evidence>
<organism evidence="5 6">
    <name type="scientific">Lactobacillus kitasatonis</name>
    <dbReference type="NCBI Taxonomy" id="237446"/>
    <lineage>
        <taxon>Bacteria</taxon>
        <taxon>Bacillati</taxon>
        <taxon>Bacillota</taxon>
        <taxon>Bacilli</taxon>
        <taxon>Lactobacillales</taxon>
        <taxon>Lactobacillaceae</taxon>
        <taxon>Lactobacillus</taxon>
    </lineage>
</organism>
<evidence type="ECO:0000259" key="4">
    <source>
        <dbReference type="Pfam" id="PF01420"/>
    </source>
</evidence>
<dbReference type="PANTHER" id="PTHR30408">
    <property type="entry name" value="TYPE-1 RESTRICTION ENZYME ECOKI SPECIFICITY PROTEIN"/>
    <property type="match status" value="1"/>
</dbReference>
<reference evidence="5 6" key="1">
    <citation type="journal article" date="2021" name="Microorganisms">
        <title>Dual Inhibition of Salmonella enterica and Clostridium perfringens by New Probiotic Candidates Isolated from Chicken Intestinal Mucosa.</title>
        <authorList>
            <person name="Lone A."/>
            <person name="Mottawea W."/>
            <person name="Ait Chait Y."/>
            <person name="Hammami R."/>
        </authorList>
    </citation>
    <scope>NUCLEOTIDE SEQUENCE [LARGE SCALE GENOMIC DNA]</scope>
    <source>
        <strain evidence="5 6">A12</strain>
    </source>
</reference>
<dbReference type="RefSeq" id="WP_202017782.1">
    <property type="nucleotide sequence ID" value="NZ_JAEHNR010000024.1"/>
</dbReference>
<feature type="domain" description="Type I restriction modification DNA specificity" evidence="4">
    <location>
        <begin position="2"/>
        <end position="168"/>
    </location>
</feature>
<dbReference type="Pfam" id="PF01420">
    <property type="entry name" value="Methylase_S"/>
    <property type="match status" value="1"/>
</dbReference>
<name>A0ABS1LTW6_9LACO</name>
<dbReference type="InterPro" id="IPR044946">
    <property type="entry name" value="Restrct_endonuc_typeI_TRD_sf"/>
</dbReference>
<keyword evidence="2" id="KW-0680">Restriction system</keyword>
<accession>A0ABS1LTW6</accession>
<gene>
    <name evidence="5" type="ORF">JEM47_03785</name>
</gene>
<protein>
    <submittedName>
        <fullName evidence="5">Restriction endonuclease subunit S</fullName>
    </submittedName>
</protein>
<sequence length="223" mass="25759">MKVSLKDVTILVNEKIDSKLADEKYYVTTENMLPNRGGVSFPAQSFTTAKRVNIYNKSDILVSNIRPYFKKIWFANHGGTRSGDILTFRSKDKSRLSQEYLYMILQSDSFFDYVTKTSKGTKMPRGDKKAIMNFKIDLPPIDEQLKKAESVLTIERKIKLNRQINANLVDLIDIIYNNFCSNFSSETHQTISDVFNVKSTTYSIKENKDKKVLHFSIPNFERP</sequence>
<keyword evidence="6" id="KW-1185">Reference proteome</keyword>
<evidence type="ECO:0000313" key="5">
    <source>
        <dbReference type="EMBL" id="MBL1071626.1"/>
    </source>
</evidence>
<dbReference type="GO" id="GO:0004519">
    <property type="term" value="F:endonuclease activity"/>
    <property type="evidence" value="ECO:0007669"/>
    <property type="project" value="UniProtKB-KW"/>
</dbReference>
<dbReference type="EMBL" id="JAEHNR010000024">
    <property type="protein sequence ID" value="MBL1071626.1"/>
    <property type="molecule type" value="Genomic_DNA"/>
</dbReference>
<comment type="similarity">
    <text evidence="1">Belongs to the type-I restriction system S methylase family.</text>
</comment>
<keyword evidence="5" id="KW-0378">Hydrolase</keyword>
<keyword evidence="5" id="KW-0540">Nuclease</keyword>
<dbReference type="SUPFAM" id="SSF116734">
    <property type="entry name" value="DNA methylase specificity domain"/>
    <property type="match status" value="1"/>
</dbReference>
<evidence type="ECO:0000313" key="6">
    <source>
        <dbReference type="Proteomes" id="UP000640912"/>
    </source>
</evidence>
<keyword evidence="5" id="KW-0255">Endonuclease</keyword>
<proteinExistence type="inferred from homology"/>
<keyword evidence="3" id="KW-0238">DNA-binding</keyword>
<dbReference type="Proteomes" id="UP000640912">
    <property type="component" value="Unassembled WGS sequence"/>
</dbReference>
<dbReference type="Gene3D" id="3.90.220.20">
    <property type="entry name" value="DNA methylase specificity domains"/>
    <property type="match status" value="2"/>
</dbReference>
<comment type="caution">
    <text evidence="5">The sequence shown here is derived from an EMBL/GenBank/DDBJ whole genome shotgun (WGS) entry which is preliminary data.</text>
</comment>
<evidence type="ECO:0000256" key="3">
    <source>
        <dbReference type="ARBA" id="ARBA00023125"/>
    </source>
</evidence>
<dbReference type="PANTHER" id="PTHR30408:SF12">
    <property type="entry name" value="TYPE I RESTRICTION ENZYME MJAVIII SPECIFICITY SUBUNIT"/>
    <property type="match status" value="1"/>
</dbReference>
<evidence type="ECO:0000256" key="2">
    <source>
        <dbReference type="ARBA" id="ARBA00022747"/>
    </source>
</evidence>